<dbReference type="CDD" id="cd16385">
    <property type="entry name" value="IcmL"/>
    <property type="match status" value="1"/>
</dbReference>
<gene>
    <name evidence="2" type="ORF">CFE62_002340</name>
</gene>
<keyword evidence="1" id="KW-0812">Transmembrane</keyword>
<keyword evidence="1" id="KW-1133">Transmembrane helix</keyword>
<sequence length="212" mass="23172">MKDDALQVVKLRNEFYRDNYRKIVAALLLSFFILLVLVAALFYIVAHPPAPRYFATSSDGRLAPLVPFSQPNLSNSAILEWSNTAAAAAYSYNFVNYRQALQQAADYFTPEGKQMFFTAIKNSNNLQAVISKKLIVSAVATGVPVILEQGILAGRYTWKVQIPMLITFQSASQFSQQSVTVTLLIVRISTLTSPRGIGIAQFIVSGGGGITG</sequence>
<dbReference type="NCBIfam" id="NF038072">
    <property type="entry name" value="IcmL_DotI_only"/>
    <property type="match status" value="1"/>
</dbReference>
<feature type="transmembrane region" description="Helical" evidence="1">
    <location>
        <begin position="23"/>
        <end position="45"/>
    </location>
</feature>
<accession>A0A370CKR4</accession>
<keyword evidence="3" id="KW-1185">Reference proteome</keyword>
<reference evidence="2 3" key="2">
    <citation type="journal article" date="2018" name="J. Invertebr. Pathol.">
        <title>'Candidatus Aquirickettsiella gammari' (Gammaproteobacteria: Legionellales: Coxiellaceae): A bacterial pathogen of the freshwater crustacean Gammarus fossarum (Malacostraca: Amphipoda).</title>
        <authorList>
            <person name="Bojko J."/>
            <person name="Dunn A.M."/>
            <person name="Stebbing P.D."/>
            <person name="van Aerle R."/>
            <person name="Bacela-Spychalska K."/>
            <person name="Bean T.P."/>
            <person name="Urrutia A."/>
            <person name="Stentiford G.D."/>
        </authorList>
    </citation>
    <scope>NUCLEOTIDE SEQUENCE [LARGE SCALE GENOMIC DNA]</scope>
    <source>
        <strain evidence="2">RA15029</strain>
    </source>
</reference>
<keyword evidence="1" id="KW-0472">Membrane</keyword>
<dbReference type="Pfam" id="PF11393">
    <property type="entry name" value="T4BSS_DotI_IcmL"/>
    <property type="match status" value="1"/>
</dbReference>
<dbReference type="EMBL" id="NMOS02000004">
    <property type="protein sequence ID" value="RDH40786.1"/>
    <property type="molecule type" value="Genomic_DNA"/>
</dbReference>
<evidence type="ECO:0000313" key="3">
    <source>
        <dbReference type="Proteomes" id="UP000226429"/>
    </source>
</evidence>
<dbReference type="AlphaFoldDB" id="A0A370CKR4"/>
<dbReference type="Proteomes" id="UP000226429">
    <property type="component" value="Unassembled WGS sequence"/>
</dbReference>
<dbReference type="InterPro" id="IPR021055">
    <property type="entry name" value="T4BSS_IcmL/DotI"/>
</dbReference>
<reference evidence="2 3" key="1">
    <citation type="journal article" date="2017" name="Int. J. Syst. Evol. Microbiol.">
        <title>Aquarickettsiella crustaci n. gen. n. sp. (Gammaproteobacteria: Legionellales: Coxiellaceae); a bacterial pathogen of the freshwater crustacean: Gammarus fossarum (Malacostraca: Amphipoda).</title>
        <authorList>
            <person name="Bojko J."/>
            <person name="Dunn A.M."/>
            <person name="Stebbing P.D."/>
            <person name="Van Aerle R."/>
            <person name="Bacela-Spychalska K."/>
            <person name="Bean T.P."/>
            <person name="Stentiford G.D."/>
        </authorList>
    </citation>
    <scope>NUCLEOTIDE SEQUENCE [LARGE SCALE GENOMIC DNA]</scope>
    <source>
        <strain evidence="2">RA15029</strain>
    </source>
</reference>
<organism evidence="2 3">
    <name type="scientific">Candidatus Aquirickettsiella gammari</name>
    <dbReference type="NCBI Taxonomy" id="2016198"/>
    <lineage>
        <taxon>Bacteria</taxon>
        <taxon>Pseudomonadati</taxon>
        <taxon>Pseudomonadota</taxon>
        <taxon>Gammaproteobacteria</taxon>
        <taxon>Legionellales</taxon>
        <taxon>Coxiellaceae</taxon>
        <taxon>Candidatus Aquirickettsiella</taxon>
    </lineage>
</organism>
<evidence type="ECO:0000313" key="2">
    <source>
        <dbReference type="EMBL" id="RDH40786.1"/>
    </source>
</evidence>
<comment type="caution">
    <text evidence="2">The sequence shown here is derived from an EMBL/GenBank/DDBJ whole genome shotgun (WGS) entry which is preliminary data.</text>
</comment>
<proteinExistence type="predicted"/>
<name>A0A370CKR4_9COXI</name>
<evidence type="ECO:0000256" key="1">
    <source>
        <dbReference type="SAM" id="Phobius"/>
    </source>
</evidence>
<protein>
    <submittedName>
        <fullName evidence="2">Type IV secretion protein DotI</fullName>
    </submittedName>
</protein>